<dbReference type="InterPro" id="IPR036514">
    <property type="entry name" value="SGNH_hydro_sf"/>
</dbReference>
<gene>
    <name evidence="2" type="ORF">H480_30301</name>
</gene>
<reference evidence="2 3" key="1">
    <citation type="submission" date="2013-02" db="EMBL/GenBank/DDBJ databases">
        <title>Draft genome sequence of Amycolatopsis vancoresmycina strain DSM 44592T.</title>
        <authorList>
            <person name="Kumar S."/>
            <person name="Kaur N."/>
            <person name="Kaur C."/>
            <person name="Raghava G.P.S."/>
            <person name="Mayilraj S."/>
        </authorList>
    </citation>
    <scope>NUCLEOTIDE SEQUENCE [LARGE SCALE GENOMIC DNA]</scope>
    <source>
        <strain evidence="2 3">DSM 44592</strain>
    </source>
</reference>
<comment type="caution">
    <text evidence="2">The sequence shown here is derived from an EMBL/GenBank/DDBJ whole genome shotgun (WGS) entry which is preliminary data.</text>
</comment>
<sequence>MLFVMRPACGGRGGRTRPGPAWVCQDQARRGTTNGPAGNNGRPATLYPVMTAPLRLCILGDSLAAGVGSTREADTLGPRLARRLRDAGHALHLRVHGVPGARSADLDRQVGVALGGGVDLALIVIGANDLAGFVSPAVGARQLHDAVARLVRAGARVIVVPAPDLGIVARVPGPYRQLVSAASGHYAQAQAEAAIRAGGAVAAAG</sequence>
<dbReference type="eggNOG" id="COG2755">
    <property type="taxonomic scope" value="Bacteria"/>
</dbReference>
<dbReference type="SUPFAM" id="SSF52266">
    <property type="entry name" value="SGNH hydrolase"/>
    <property type="match status" value="1"/>
</dbReference>
<keyword evidence="3" id="KW-1185">Reference proteome</keyword>
<evidence type="ECO:0000313" key="3">
    <source>
        <dbReference type="Proteomes" id="UP000014139"/>
    </source>
</evidence>
<dbReference type="AlphaFoldDB" id="R1HMG4"/>
<evidence type="ECO:0000259" key="1">
    <source>
        <dbReference type="Pfam" id="PF13472"/>
    </source>
</evidence>
<protein>
    <submittedName>
        <fullName evidence="2">SGNH hydrolase</fullName>
    </submittedName>
</protein>
<feature type="domain" description="SGNH hydrolase-type esterase" evidence="1">
    <location>
        <begin position="58"/>
        <end position="201"/>
    </location>
</feature>
<dbReference type="Proteomes" id="UP000014139">
    <property type="component" value="Unassembled WGS sequence"/>
</dbReference>
<feature type="non-terminal residue" evidence="2">
    <location>
        <position position="205"/>
    </location>
</feature>
<dbReference type="Pfam" id="PF13472">
    <property type="entry name" value="Lipase_GDSL_2"/>
    <property type="match status" value="1"/>
</dbReference>
<dbReference type="EMBL" id="AOUO01000482">
    <property type="protein sequence ID" value="EOD64750.1"/>
    <property type="molecule type" value="Genomic_DNA"/>
</dbReference>
<accession>R1HMG4</accession>
<proteinExistence type="predicted"/>
<keyword evidence="2" id="KW-0378">Hydrolase</keyword>
<organism evidence="2 3">
    <name type="scientific">Amycolatopsis vancoresmycina DSM 44592</name>
    <dbReference type="NCBI Taxonomy" id="1292037"/>
    <lineage>
        <taxon>Bacteria</taxon>
        <taxon>Bacillati</taxon>
        <taxon>Actinomycetota</taxon>
        <taxon>Actinomycetes</taxon>
        <taxon>Pseudonocardiales</taxon>
        <taxon>Pseudonocardiaceae</taxon>
        <taxon>Amycolatopsis</taxon>
    </lineage>
</organism>
<name>R1HMG4_9PSEU</name>
<dbReference type="Gene3D" id="3.40.50.1110">
    <property type="entry name" value="SGNH hydrolase"/>
    <property type="match status" value="1"/>
</dbReference>
<dbReference type="InterPro" id="IPR013830">
    <property type="entry name" value="SGNH_hydro"/>
</dbReference>
<evidence type="ECO:0000313" key="2">
    <source>
        <dbReference type="EMBL" id="EOD64750.1"/>
    </source>
</evidence>
<dbReference type="GO" id="GO:0016787">
    <property type="term" value="F:hydrolase activity"/>
    <property type="evidence" value="ECO:0007669"/>
    <property type="project" value="UniProtKB-KW"/>
</dbReference>